<organism evidence="1 2">
    <name type="scientific">Tistrella arctica</name>
    <dbReference type="NCBI Taxonomy" id="3133430"/>
    <lineage>
        <taxon>Bacteria</taxon>
        <taxon>Pseudomonadati</taxon>
        <taxon>Pseudomonadota</taxon>
        <taxon>Alphaproteobacteria</taxon>
        <taxon>Geminicoccales</taxon>
        <taxon>Geminicoccaceae</taxon>
        <taxon>Tistrella</taxon>
    </lineage>
</organism>
<reference evidence="1 2" key="1">
    <citation type="submission" date="2024-03" db="EMBL/GenBank/DDBJ databases">
        <title>High-quality draft genome sequencing of Tistrella sp. BH-R2-4.</title>
        <authorList>
            <person name="Dong C."/>
        </authorList>
    </citation>
    <scope>NUCLEOTIDE SEQUENCE [LARGE SCALE GENOMIC DNA]</scope>
    <source>
        <strain evidence="1 2">BH-R2-4</strain>
    </source>
</reference>
<dbReference type="RefSeq" id="WP_345937114.1">
    <property type="nucleotide sequence ID" value="NZ_JBBKTW010000003.1"/>
</dbReference>
<dbReference type="SUPFAM" id="SSF51338">
    <property type="entry name" value="Composite domain of metallo-dependent hydrolases"/>
    <property type="match status" value="1"/>
</dbReference>
<comment type="caution">
    <text evidence="1">The sequence shown here is derived from an EMBL/GenBank/DDBJ whole genome shotgun (WGS) entry which is preliminary data.</text>
</comment>
<dbReference type="InterPro" id="IPR012696">
    <property type="entry name" value="PhnM"/>
</dbReference>
<name>A0ABU9YHP9_9PROT</name>
<gene>
    <name evidence="1" type="ORF">WG926_08340</name>
</gene>
<dbReference type="Proteomes" id="UP001413721">
    <property type="component" value="Unassembled WGS sequence"/>
</dbReference>
<dbReference type="NCBIfam" id="NF011987">
    <property type="entry name" value="PRK15446.2-3"/>
    <property type="match status" value="1"/>
</dbReference>
<keyword evidence="2" id="KW-1185">Reference proteome</keyword>
<dbReference type="GO" id="GO:0016787">
    <property type="term" value="F:hydrolase activity"/>
    <property type="evidence" value="ECO:0007669"/>
    <property type="project" value="UniProtKB-KW"/>
</dbReference>
<dbReference type="PIRSF" id="PIRSF038971">
    <property type="entry name" value="PhnM"/>
    <property type="match status" value="1"/>
</dbReference>
<keyword evidence="1" id="KW-0378">Hydrolase</keyword>
<accession>A0ABU9YHP9</accession>
<dbReference type="SUPFAM" id="SSF51556">
    <property type="entry name" value="Metallo-dependent hydrolases"/>
    <property type="match status" value="1"/>
</dbReference>
<proteinExistence type="predicted"/>
<sequence>MPTPTTAQAMTPGSIEIRGRRLLIDGREPRPGRVVITGTQITVAAGGPATSTTADGADATATATGRVLDVGDLLVTPGMVDLHGDAFERQVMPRPGVHFPTDLGLIDTDRQMAALGITTAAHGITASWEPGLRSLDAAEALVTAIRRLRPELMVDTRIHLRHEVANAAAVPRIARWIADGWIDLLALNDHLPDFIAMRARPEKLAVAAGRSGLTTAALIARIDQLAADRDAQWAGARGLADAARQAGVPLLSHDDVDPAMRSANRAMGARIAEFPLDLATARAAVAAGDAVMVGAPNILRGTSHAGRLDARTAIAEGAATLIASDYSHTAMLACPFVLAASQRLTLGQAWHLVSQAPAQAAGLYDRGRIADGLRADIAMIDDRDPTCPRVALTIAAGRVVHADATGAALLCQ</sequence>
<dbReference type="PANTHER" id="PTHR43135">
    <property type="entry name" value="ALPHA-D-RIBOSE 1-METHYLPHOSPHONATE 5-TRIPHOSPHATE DIPHOSPHATASE"/>
    <property type="match status" value="1"/>
</dbReference>
<dbReference type="PANTHER" id="PTHR43135:SF3">
    <property type="entry name" value="ALPHA-D-RIBOSE 1-METHYLPHOSPHONATE 5-TRIPHOSPHATE DIPHOSPHATASE"/>
    <property type="match status" value="1"/>
</dbReference>
<dbReference type="EC" id="3.6.1.63" evidence="1"/>
<dbReference type="NCBIfam" id="NF011990">
    <property type="entry name" value="PRK15446.2-6"/>
    <property type="match status" value="1"/>
</dbReference>
<protein>
    <submittedName>
        <fullName evidence="1">Alpha-D-ribose 1-methylphosphonate 5-triphosphate diphosphatase</fullName>
        <ecNumber evidence="1">3.6.1.63</ecNumber>
    </submittedName>
</protein>
<evidence type="ECO:0000313" key="2">
    <source>
        <dbReference type="Proteomes" id="UP001413721"/>
    </source>
</evidence>
<dbReference type="EMBL" id="JBBKTW010000003">
    <property type="protein sequence ID" value="MEN2988306.1"/>
    <property type="molecule type" value="Genomic_DNA"/>
</dbReference>
<dbReference type="InterPro" id="IPR051781">
    <property type="entry name" value="Metallo-dep_Hydrolase"/>
</dbReference>
<dbReference type="InterPro" id="IPR011059">
    <property type="entry name" value="Metal-dep_hydrolase_composite"/>
</dbReference>
<dbReference type="InterPro" id="IPR032466">
    <property type="entry name" value="Metal_Hydrolase"/>
</dbReference>
<evidence type="ECO:0000313" key="1">
    <source>
        <dbReference type="EMBL" id="MEN2988306.1"/>
    </source>
</evidence>